<comment type="caution">
    <text evidence="3">The sequence shown here is derived from an EMBL/GenBank/DDBJ whole genome shotgun (WGS) entry which is preliminary data.</text>
</comment>
<dbReference type="NCBIfam" id="TIGR02595">
    <property type="entry name" value="PEP_CTERM"/>
    <property type="match status" value="1"/>
</dbReference>
<evidence type="ECO:0000259" key="2">
    <source>
        <dbReference type="Pfam" id="PF07589"/>
    </source>
</evidence>
<dbReference type="NCBIfam" id="NF038123">
    <property type="entry name" value="NF038123_dom"/>
    <property type="match status" value="1"/>
</dbReference>
<evidence type="ECO:0000313" key="3">
    <source>
        <dbReference type="EMBL" id="RDE50038.1"/>
    </source>
</evidence>
<evidence type="ECO:0000313" key="4">
    <source>
        <dbReference type="Proteomes" id="UP000253831"/>
    </source>
</evidence>
<accession>A0A369XRL7</accession>
<dbReference type="InterPro" id="IPR013424">
    <property type="entry name" value="Ice-binding_C"/>
</dbReference>
<name>A0A369XRL7_9PROT</name>
<dbReference type="EMBL" id="QPGA01000027">
    <property type="protein sequence ID" value="RDE50038.1"/>
    <property type="molecule type" value="Genomic_DNA"/>
</dbReference>
<dbReference type="InterPro" id="IPR009465">
    <property type="entry name" value="Spondin_N"/>
</dbReference>
<dbReference type="Pfam" id="PF07589">
    <property type="entry name" value="PEP-CTERM"/>
    <property type="match status" value="1"/>
</dbReference>
<dbReference type="Proteomes" id="UP000253831">
    <property type="component" value="Unassembled WGS sequence"/>
</dbReference>
<proteinExistence type="predicted"/>
<keyword evidence="1" id="KW-0732">Signal</keyword>
<feature type="chain" id="PRO_5016917871" evidence="1">
    <location>
        <begin position="27"/>
        <end position="270"/>
    </location>
</feature>
<gene>
    <name evidence="3" type="ORF">DVS81_13355</name>
</gene>
<feature type="domain" description="Ice-binding protein C-terminal" evidence="2">
    <location>
        <begin position="234"/>
        <end position="259"/>
    </location>
</feature>
<dbReference type="AlphaFoldDB" id="A0A369XRL7"/>
<evidence type="ECO:0000256" key="1">
    <source>
        <dbReference type="SAM" id="SignalP"/>
    </source>
</evidence>
<feature type="signal peptide" evidence="1">
    <location>
        <begin position="1"/>
        <end position="26"/>
    </location>
</feature>
<dbReference type="Gene3D" id="2.60.40.2130">
    <property type="entry name" value="F-spondin domain"/>
    <property type="match status" value="1"/>
</dbReference>
<sequence>MHERLAIPFRLAAAAAALAFCASAGAAQIQVTIENLVPATGISFAPLHVGFGSGSFDSFNIGQAAGPEIVSVAELGGGSEWQAAFAAAEPNATRGTIGGALLPGASSSATFMVDATSNPFFTFAAMVLPSNDHFIGNDSPMQYRLFNAAGQLAITSIVQYAGDIWDAGSETFDPAAAAFVVGSVATDRSAENGVVGVDFAKLQTAFNGQETAGGYVLNSALTTGSEVYRISFQAVPEPESLALMLPGLLAIGWVGRQRRKQSAGSALSPV</sequence>
<reference evidence="3 4" key="1">
    <citation type="submission" date="2018-05" db="EMBL/GenBank/DDBJ databases">
        <title>Integrated omic analyses show evidence that a Ca. Accumulibacter phosphatis strain performs denitrification under micro-aerobic conditions.</title>
        <authorList>
            <person name="Camejo P.Y."/>
            <person name="Katherine M.D."/>
            <person name="Daniel N.R."/>
        </authorList>
    </citation>
    <scope>NUCLEOTIDE SEQUENCE [LARGE SCALE GENOMIC DNA]</scope>
    <source>
        <strain evidence="3">UW-LDO-IC</strain>
    </source>
</reference>
<protein>
    <submittedName>
        <fullName evidence="3">PEP-CTERM sorting domain-containing protein</fullName>
    </submittedName>
</protein>
<dbReference type="InterPro" id="IPR038678">
    <property type="entry name" value="Spondin_N_sf"/>
</dbReference>
<organism evidence="3 4">
    <name type="scientific">Candidatus Accumulibacter meliphilus</name>
    <dbReference type="NCBI Taxonomy" id="2211374"/>
    <lineage>
        <taxon>Bacteria</taxon>
        <taxon>Pseudomonadati</taxon>
        <taxon>Pseudomonadota</taxon>
        <taxon>Betaproteobacteria</taxon>
        <taxon>Candidatus Accumulibacter</taxon>
    </lineage>
</organism>